<dbReference type="Pfam" id="PF02120">
    <property type="entry name" value="Flg_hook"/>
    <property type="match status" value="1"/>
</dbReference>
<dbReference type="Gene3D" id="3.30.750.140">
    <property type="match status" value="1"/>
</dbReference>
<feature type="region of interest" description="Disordered" evidence="1">
    <location>
        <begin position="432"/>
        <end position="460"/>
    </location>
</feature>
<evidence type="ECO:0000313" key="2">
    <source>
        <dbReference type="EMBL" id="BBH20871.1"/>
    </source>
</evidence>
<dbReference type="AlphaFoldDB" id="A0A3G9J556"/>
<dbReference type="KEGG" id="pbk:Back11_22160"/>
<dbReference type="PANTHER" id="PTHR37533">
    <property type="entry name" value="FLAGELLAR HOOK-LENGTH CONTROL PROTEIN"/>
    <property type="match status" value="1"/>
</dbReference>
<evidence type="ECO:0000256" key="1">
    <source>
        <dbReference type="SAM" id="MobiDB-lite"/>
    </source>
</evidence>
<evidence type="ECO:0000313" key="3">
    <source>
        <dbReference type="Proteomes" id="UP000275368"/>
    </source>
</evidence>
<dbReference type="CDD" id="cd17470">
    <property type="entry name" value="T3SS_Flik_C"/>
    <property type="match status" value="1"/>
</dbReference>
<dbReference type="InterPro" id="IPR021136">
    <property type="entry name" value="Flagellar_hook_control-like_C"/>
</dbReference>
<dbReference type="InterPro" id="IPR052563">
    <property type="entry name" value="FliK"/>
</dbReference>
<proteinExistence type="predicted"/>
<feature type="region of interest" description="Disordered" evidence="1">
    <location>
        <begin position="1"/>
        <end position="24"/>
    </location>
</feature>
<accession>A0A3G9J556</accession>
<keyword evidence="3" id="KW-1185">Reference proteome</keyword>
<dbReference type="EMBL" id="AP019308">
    <property type="protein sequence ID" value="BBH20871.1"/>
    <property type="molecule type" value="Genomic_DNA"/>
</dbReference>
<reference evidence="2 3" key="1">
    <citation type="submission" date="2018-11" db="EMBL/GenBank/DDBJ databases">
        <title>Complete genome sequence of Paenibacillus baekrokdamisoli strain KCTC 33723.</title>
        <authorList>
            <person name="Kang S.W."/>
            <person name="Lee K.C."/>
            <person name="Kim K.K."/>
            <person name="Kim J.S."/>
            <person name="Kim D.S."/>
            <person name="Ko S.H."/>
            <person name="Yang S.H."/>
            <person name="Lee J.S."/>
        </authorList>
    </citation>
    <scope>NUCLEOTIDE SEQUENCE [LARGE SCALE GENOMIC DNA]</scope>
    <source>
        <strain evidence="2 3">KCTC 33723</strain>
    </source>
</reference>
<organism evidence="2 3">
    <name type="scientific">Paenibacillus baekrokdamisoli</name>
    <dbReference type="NCBI Taxonomy" id="1712516"/>
    <lineage>
        <taxon>Bacteria</taxon>
        <taxon>Bacillati</taxon>
        <taxon>Bacillota</taxon>
        <taxon>Bacilli</taxon>
        <taxon>Bacillales</taxon>
        <taxon>Paenibacillaceae</taxon>
        <taxon>Paenibacillus</taxon>
    </lineage>
</organism>
<sequence length="490" mass="52019">MQMSISQTATNTTQAATSSSGTKGSDANNFVQTLVQTINGAAAGTDQSNVQIEATSVPAAATALQSLLGNNLSATDLLSVIEQLLSKLGANDEQNGETKASESDLTDALKQLDDLLALLGGMPLIPITNQPDVNKDANTDLTTGGALDGDAGSVANAVTNVTEQQAALLASINAQVSQVKTSVEASSNPENIVVLKADLQEALKDLRSFLQQGKNSLSNRDQLSLIGKQLSSIQQLLESVKPETPVLVNVPSSNVTDVLRTLQTASATNTHLNRMANQLMHVGLLAVVPSQEEQSLSGEQTLQAVNGEALQAVNGNQELLRQIQNTVKPTLQQPVPVQEFAETVQGLVVKQFSVTKSNGVSEARIMLYPEHLGQVDVRISVINGLLTAHFQTDTVAAKDMLENQMAQLRSALQSQGLQVDKLEVSQAAQQSNLFQDRQGQSGKDQQASKRNKSNDDSIGEINFSTDLEEIKVEQAVDRDMGLGRGIHTTA</sequence>
<name>A0A3G9J556_9BACL</name>
<gene>
    <name evidence="2" type="ORF">Back11_22160</name>
</gene>
<dbReference type="Proteomes" id="UP000275368">
    <property type="component" value="Chromosome"/>
</dbReference>
<protein>
    <submittedName>
        <fullName evidence="2">Uncharacterized protein</fullName>
    </submittedName>
</protein>
<dbReference type="RefSeq" id="WP_164522764.1">
    <property type="nucleotide sequence ID" value="NZ_AP019308.1"/>
</dbReference>
<feature type="compositionally biased region" description="Polar residues" evidence="1">
    <location>
        <begin position="432"/>
        <end position="445"/>
    </location>
</feature>
<dbReference type="InterPro" id="IPR038610">
    <property type="entry name" value="FliK-like_C_sf"/>
</dbReference>
<dbReference type="PANTHER" id="PTHR37533:SF2">
    <property type="entry name" value="FLAGELLAR HOOK-LENGTH CONTROL PROTEIN"/>
    <property type="match status" value="1"/>
</dbReference>